<sequence>HNYYVEPDSAGGTRLIDNGADFDPGITIPNGGWNAPLDDLVSYAAFLTGVAVDDETRRRFDAVLSRGSLEEIWVPRIPIREDPAAEHSEAMGLSFFLVRDGDRTVIGHTGSQAGFRAFFYFQPEKRTAVIAAFNTTNQDPSEEADAAFREMMSAVFAVVDP</sequence>
<evidence type="ECO:0000259" key="1">
    <source>
        <dbReference type="Pfam" id="PF00144"/>
    </source>
</evidence>
<accession>X0XEL3</accession>
<protein>
    <recommendedName>
        <fullName evidence="1">Beta-lactamase-related domain-containing protein</fullName>
    </recommendedName>
</protein>
<dbReference type="Gene3D" id="3.40.710.10">
    <property type="entry name" value="DD-peptidase/beta-lactamase superfamily"/>
    <property type="match status" value="1"/>
</dbReference>
<organism evidence="2">
    <name type="scientific">marine sediment metagenome</name>
    <dbReference type="NCBI Taxonomy" id="412755"/>
    <lineage>
        <taxon>unclassified sequences</taxon>
        <taxon>metagenomes</taxon>
        <taxon>ecological metagenomes</taxon>
    </lineage>
</organism>
<dbReference type="InterPro" id="IPR012338">
    <property type="entry name" value="Beta-lactam/transpept-like"/>
</dbReference>
<dbReference type="EMBL" id="BARS01041114">
    <property type="protein sequence ID" value="GAG41629.1"/>
    <property type="molecule type" value="Genomic_DNA"/>
</dbReference>
<dbReference type="AlphaFoldDB" id="X0XEL3"/>
<evidence type="ECO:0000313" key="2">
    <source>
        <dbReference type="EMBL" id="GAG41629.1"/>
    </source>
</evidence>
<dbReference type="Pfam" id="PF00144">
    <property type="entry name" value="Beta-lactamase"/>
    <property type="match status" value="1"/>
</dbReference>
<gene>
    <name evidence="2" type="ORF">S01H1_62576</name>
</gene>
<name>X0XEL3_9ZZZZ</name>
<dbReference type="SUPFAM" id="SSF56601">
    <property type="entry name" value="beta-lactamase/transpeptidase-like"/>
    <property type="match status" value="1"/>
</dbReference>
<feature type="non-terminal residue" evidence="2">
    <location>
        <position position="1"/>
    </location>
</feature>
<proteinExistence type="predicted"/>
<comment type="caution">
    <text evidence="2">The sequence shown here is derived from an EMBL/GenBank/DDBJ whole genome shotgun (WGS) entry which is preliminary data.</text>
</comment>
<dbReference type="InterPro" id="IPR001466">
    <property type="entry name" value="Beta-lactam-related"/>
</dbReference>
<reference evidence="2" key="1">
    <citation type="journal article" date="2014" name="Front. Microbiol.">
        <title>High frequency of phylogenetically diverse reductive dehalogenase-homologous genes in deep subseafloor sedimentary metagenomes.</title>
        <authorList>
            <person name="Kawai M."/>
            <person name="Futagami T."/>
            <person name="Toyoda A."/>
            <person name="Takaki Y."/>
            <person name="Nishi S."/>
            <person name="Hori S."/>
            <person name="Arai W."/>
            <person name="Tsubouchi T."/>
            <person name="Morono Y."/>
            <person name="Uchiyama I."/>
            <person name="Ito T."/>
            <person name="Fujiyama A."/>
            <person name="Inagaki F."/>
            <person name="Takami H."/>
        </authorList>
    </citation>
    <scope>NUCLEOTIDE SEQUENCE</scope>
    <source>
        <strain evidence="2">Expedition CK06-06</strain>
    </source>
</reference>
<feature type="domain" description="Beta-lactamase-related" evidence="1">
    <location>
        <begin position="18"/>
        <end position="147"/>
    </location>
</feature>